<evidence type="ECO:0000256" key="2">
    <source>
        <dbReference type="SAM" id="MobiDB-lite"/>
    </source>
</evidence>
<dbReference type="SUPFAM" id="SSF57756">
    <property type="entry name" value="Retrovirus zinc finger-like domains"/>
    <property type="match status" value="1"/>
</dbReference>
<dbReference type="GO" id="GO:0008270">
    <property type="term" value="F:zinc ion binding"/>
    <property type="evidence" value="ECO:0007669"/>
    <property type="project" value="UniProtKB-KW"/>
</dbReference>
<dbReference type="AlphaFoldDB" id="A0A6L2JG91"/>
<keyword evidence="1" id="KW-0863">Zinc-finger</keyword>
<proteinExistence type="predicted"/>
<evidence type="ECO:0000259" key="3">
    <source>
        <dbReference type="PROSITE" id="PS50158"/>
    </source>
</evidence>
<dbReference type="InterPro" id="IPR001878">
    <property type="entry name" value="Znf_CCHC"/>
</dbReference>
<feature type="compositionally biased region" description="Low complexity" evidence="2">
    <location>
        <begin position="1"/>
        <end position="13"/>
    </location>
</feature>
<dbReference type="EMBL" id="BKCJ010000709">
    <property type="protein sequence ID" value="GEU35607.1"/>
    <property type="molecule type" value="Genomic_DNA"/>
</dbReference>
<accession>A0A6L2JG91</accession>
<keyword evidence="1" id="KW-0479">Metal-binding</keyword>
<dbReference type="InterPro" id="IPR036875">
    <property type="entry name" value="Znf_CCHC_sf"/>
</dbReference>
<feature type="region of interest" description="Disordered" evidence="2">
    <location>
        <begin position="280"/>
        <end position="316"/>
    </location>
</feature>
<evidence type="ECO:0000313" key="4">
    <source>
        <dbReference type="EMBL" id="GEU35607.1"/>
    </source>
</evidence>
<dbReference type="SMART" id="SM00343">
    <property type="entry name" value="ZnF_C2HC"/>
    <property type="match status" value="2"/>
</dbReference>
<protein>
    <recommendedName>
        <fullName evidence="3">CCHC-type domain-containing protein</fullName>
    </recommendedName>
</protein>
<evidence type="ECO:0000256" key="1">
    <source>
        <dbReference type="PROSITE-ProRule" id="PRU00047"/>
    </source>
</evidence>
<feature type="compositionally biased region" description="Basic and acidic residues" evidence="2">
    <location>
        <begin position="295"/>
        <end position="316"/>
    </location>
</feature>
<reference evidence="4" key="1">
    <citation type="journal article" date="2019" name="Sci. Rep.">
        <title>Draft genome of Tanacetum cinerariifolium, the natural source of mosquito coil.</title>
        <authorList>
            <person name="Yamashiro T."/>
            <person name="Shiraishi A."/>
            <person name="Satake H."/>
            <person name="Nakayama K."/>
        </authorList>
    </citation>
    <scope>NUCLEOTIDE SEQUENCE</scope>
</reference>
<comment type="caution">
    <text evidence="4">The sequence shown here is derived from an EMBL/GenBank/DDBJ whole genome shotgun (WGS) entry which is preliminary data.</text>
</comment>
<feature type="compositionally biased region" description="Basic and acidic residues" evidence="2">
    <location>
        <begin position="14"/>
        <end position="24"/>
    </location>
</feature>
<dbReference type="Gene3D" id="4.10.60.10">
    <property type="entry name" value="Zinc finger, CCHC-type"/>
    <property type="match status" value="1"/>
</dbReference>
<sequence length="316" mass="36640">MNQNNGNGNNNENGSHDSRSDRGRTLHTARGCTYKEFLNCQPLNFKGTKGVIGLTYWFEKMEFVFHISNCVVECQVKYATYTLLGGSLTWWNSHVRTVRHDAAYEMTWKSLMKMMTEAYCQRNEIKKLENELWNLTVKGTNLASYRKHFQESALLCSRMFRKETDKIERQVDKKISMENNPKDEYVQQPPYKTQNVARAYIARPREKKEYAGTLLLCNKCKYHHTGLCTTECKNCKSIGHQTMNCRSLASATNQRASMANQRTLTCFECGKQGHYRSECPELKNQNRRNQAGRSKARERMYTSERGEADHADDIDA</sequence>
<dbReference type="GO" id="GO:0003676">
    <property type="term" value="F:nucleic acid binding"/>
    <property type="evidence" value="ECO:0007669"/>
    <property type="project" value="InterPro"/>
</dbReference>
<name>A0A6L2JG91_TANCI</name>
<dbReference type="PROSITE" id="PS50158">
    <property type="entry name" value="ZF_CCHC"/>
    <property type="match status" value="1"/>
</dbReference>
<dbReference type="InterPro" id="IPR005162">
    <property type="entry name" value="Retrotrans_gag_dom"/>
</dbReference>
<feature type="domain" description="CCHC-type" evidence="3">
    <location>
        <begin position="266"/>
        <end position="281"/>
    </location>
</feature>
<keyword evidence="1" id="KW-0862">Zinc</keyword>
<dbReference type="Pfam" id="PF00098">
    <property type="entry name" value="zf-CCHC"/>
    <property type="match status" value="1"/>
</dbReference>
<dbReference type="Pfam" id="PF03732">
    <property type="entry name" value="Retrotrans_gag"/>
    <property type="match status" value="1"/>
</dbReference>
<organism evidence="4">
    <name type="scientific">Tanacetum cinerariifolium</name>
    <name type="common">Dalmatian daisy</name>
    <name type="synonym">Chrysanthemum cinerariifolium</name>
    <dbReference type="NCBI Taxonomy" id="118510"/>
    <lineage>
        <taxon>Eukaryota</taxon>
        <taxon>Viridiplantae</taxon>
        <taxon>Streptophyta</taxon>
        <taxon>Embryophyta</taxon>
        <taxon>Tracheophyta</taxon>
        <taxon>Spermatophyta</taxon>
        <taxon>Magnoliopsida</taxon>
        <taxon>eudicotyledons</taxon>
        <taxon>Gunneridae</taxon>
        <taxon>Pentapetalae</taxon>
        <taxon>asterids</taxon>
        <taxon>campanulids</taxon>
        <taxon>Asterales</taxon>
        <taxon>Asteraceae</taxon>
        <taxon>Asteroideae</taxon>
        <taxon>Anthemideae</taxon>
        <taxon>Anthemidinae</taxon>
        <taxon>Tanacetum</taxon>
    </lineage>
</organism>
<gene>
    <name evidence="4" type="ORF">Tci_007585</name>
</gene>
<feature type="region of interest" description="Disordered" evidence="2">
    <location>
        <begin position="1"/>
        <end position="24"/>
    </location>
</feature>